<comment type="caution">
    <text evidence="2">The sequence shown here is derived from an EMBL/GenBank/DDBJ whole genome shotgun (WGS) entry which is preliminary data.</text>
</comment>
<dbReference type="InterPro" id="IPR025480">
    <property type="entry name" value="DUF4330"/>
</dbReference>
<dbReference type="Pfam" id="PF14221">
    <property type="entry name" value="DUF4330"/>
    <property type="match status" value="1"/>
</dbReference>
<evidence type="ECO:0008006" key="4">
    <source>
        <dbReference type="Google" id="ProtNLM"/>
    </source>
</evidence>
<sequence length="178" mass="19276">MTILDSKGRLFGKFNILDLGAALVILLVIFGIFFFPGTTGSVAQVGVTTKPVEIDLIVRGLNVRDPQQLFDQGLTKGGKTNVIIRNQPHGTINIKSARLLPRTVLVPQPDGSVKEMPDPKTNNFSTDMLLTLDGRATITNNGPVMGSSKLKIGVPIELDGFNYNFNASVIDIRVKDKS</sequence>
<dbReference type="AlphaFoldDB" id="A0A3S0ZUK0"/>
<accession>A0A3S0ZUK0</accession>
<keyword evidence="3" id="KW-1185">Reference proteome</keyword>
<protein>
    <recommendedName>
        <fullName evidence="4">Pyruvate/2-oxoglutarate dehydrogenase complex,dihydrolipoamide dehydrogenase (E3) component</fullName>
    </recommendedName>
</protein>
<dbReference type="Proteomes" id="UP000268857">
    <property type="component" value="Unassembled WGS sequence"/>
</dbReference>
<keyword evidence="1" id="KW-1133">Transmembrane helix</keyword>
<keyword evidence="1" id="KW-0812">Transmembrane</keyword>
<feature type="transmembrane region" description="Helical" evidence="1">
    <location>
        <begin position="16"/>
        <end position="35"/>
    </location>
</feature>
<gene>
    <name evidence="2" type="ORF">PCC6912_37580</name>
</gene>
<reference evidence="2 3" key="1">
    <citation type="journal article" date="2019" name="Genome Biol. Evol.">
        <title>Day and night: Metabolic profiles and evolutionary relationships of six axenic non-marine cyanobacteria.</title>
        <authorList>
            <person name="Will S.E."/>
            <person name="Henke P."/>
            <person name="Boedeker C."/>
            <person name="Huang S."/>
            <person name="Brinkmann H."/>
            <person name="Rohde M."/>
            <person name="Jarek M."/>
            <person name="Friedl T."/>
            <person name="Seufert S."/>
            <person name="Schumacher M."/>
            <person name="Overmann J."/>
            <person name="Neumann-Schaal M."/>
            <person name="Petersen J."/>
        </authorList>
    </citation>
    <scope>NUCLEOTIDE SEQUENCE [LARGE SCALE GENOMIC DNA]</scope>
    <source>
        <strain evidence="2 3">PCC 6912</strain>
    </source>
</reference>
<dbReference type="RefSeq" id="WP_016876541.1">
    <property type="nucleotide sequence ID" value="NZ_AJLN01000145.1"/>
</dbReference>
<evidence type="ECO:0000313" key="2">
    <source>
        <dbReference type="EMBL" id="RUR77877.1"/>
    </source>
</evidence>
<dbReference type="OrthoDB" id="516203at2"/>
<evidence type="ECO:0000256" key="1">
    <source>
        <dbReference type="SAM" id="Phobius"/>
    </source>
</evidence>
<dbReference type="EMBL" id="RSCJ01000016">
    <property type="protein sequence ID" value="RUR77877.1"/>
    <property type="molecule type" value="Genomic_DNA"/>
</dbReference>
<dbReference type="STRING" id="211165.GCA_000317285_06310"/>
<organism evidence="2 3">
    <name type="scientific">Chlorogloeopsis fritschii PCC 6912</name>
    <dbReference type="NCBI Taxonomy" id="211165"/>
    <lineage>
        <taxon>Bacteria</taxon>
        <taxon>Bacillati</taxon>
        <taxon>Cyanobacteriota</taxon>
        <taxon>Cyanophyceae</taxon>
        <taxon>Nostocales</taxon>
        <taxon>Chlorogloeopsidaceae</taxon>
        <taxon>Chlorogloeopsis</taxon>
    </lineage>
</organism>
<name>A0A3S0ZUK0_CHLFR</name>
<proteinExistence type="predicted"/>
<evidence type="ECO:0000313" key="3">
    <source>
        <dbReference type="Proteomes" id="UP000268857"/>
    </source>
</evidence>
<keyword evidence="1" id="KW-0472">Membrane</keyword>